<feature type="transmembrane region" description="Helical" evidence="1">
    <location>
        <begin position="356"/>
        <end position="382"/>
    </location>
</feature>
<proteinExistence type="predicted"/>
<keyword evidence="1" id="KW-1133">Transmembrane helix</keyword>
<evidence type="ECO:0000313" key="2">
    <source>
        <dbReference type="EMBL" id="EFT83327.1"/>
    </source>
</evidence>
<protein>
    <submittedName>
        <fullName evidence="2">Uncharacterized protein</fullName>
    </submittedName>
</protein>
<organism evidence="2 3">
    <name type="scientific">Parascardovia denticolens DSM 10105 = JCM 12538</name>
    <dbReference type="NCBI Taxonomy" id="864564"/>
    <lineage>
        <taxon>Bacteria</taxon>
        <taxon>Bacillati</taxon>
        <taxon>Actinomycetota</taxon>
        <taxon>Actinomycetes</taxon>
        <taxon>Bifidobacteriales</taxon>
        <taxon>Bifidobacteriaceae</taxon>
        <taxon>Parascardovia</taxon>
    </lineage>
</organism>
<feature type="transmembrane region" description="Helical" evidence="1">
    <location>
        <begin position="146"/>
        <end position="167"/>
    </location>
</feature>
<dbReference type="AlphaFoldDB" id="E6K0I9"/>
<feature type="transmembrane region" description="Helical" evidence="1">
    <location>
        <begin position="188"/>
        <end position="208"/>
    </location>
</feature>
<dbReference type="EMBL" id="AEON01000001">
    <property type="protein sequence ID" value="EFT83327.1"/>
    <property type="molecule type" value="Genomic_DNA"/>
</dbReference>
<feature type="transmembrane region" description="Helical" evidence="1">
    <location>
        <begin position="326"/>
        <end position="350"/>
    </location>
</feature>
<sequence length="429" mass="47001">MDLKENTAADIVESSGAEEFSFTGVEDGFHNSFILHPTGYLLSGEEAGKDDTGHSRLCWEMLPPAGVGRSSYSWARVAVWFVACASFFCGSCAVQAWYVFSSMDSQSRNQGWLTNLPYMLPRSVASFDFLVKWYGIQRGWFSFVEAFINLGGMGVVFYMLFAVSLSVHLCSRRHGERSAAYDGRTGKVLFPVLRVFVFWGLYSLSTYVGSSVGWGRWYDVFVGSGRLTAAVADRWDHTRPSVLFLVERAYFPDYGDALYQGERVGGRLADAGEFSWVDTFRMMRGQVRVDVRPAVGLCLVAAGVVSCVVLAYVLRGGSAEGFVDAVFGVCSLSAVLLAVGLIGQTFLVHAVGQVRWLSAVLLVGAGVVGVAFVLPAQLLSYWTCVHRRKAHFEWLAGYELVVTIVVATVFLLVGLYGDNALIDPSNPLI</sequence>
<feature type="transmembrane region" description="Helical" evidence="1">
    <location>
        <begin position="394"/>
        <end position="417"/>
    </location>
</feature>
<keyword evidence="3" id="KW-1185">Reference proteome</keyword>
<gene>
    <name evidence="2" type="ORF">HMPREF0620_0332</name>
</gene>
<comment type="caution">
    <text evidence="2">The sequence shown here is derived from an EMBL/GenBank/DDBJ whole genome shotgun (WGS) entry which is preliminary data.</text>
</comment>
<dbReference type="PATRIC" id="fig|864564.6.peg.1382"/>
<dbReference type="RefSeq" id="WP_006288756.1">
    <property type="nucleotide sequence ID" value="NZ_AP012333.1"/>
</dbReference>
<reference evidence="2 3" key="1">
    <citation type="submission" date="2010-12" db="EMBL/GenBank/DDBJ databases">
        <authorList>
            <person name="Muzny D."/>
            <person name="Qin X."/>
            <person name="Buhay C."/>
            <person name="Dugan-Rocha S."/>
            <person name="Ding Y."/>
            <person name="Chen G."/>
            <person name="Hawes A."/>
            <person name="Holder M."/>
            <person name="Jhangiani S."/>
            <person name="Johnson A."/>
            <person name="Khan Z."/>
            <person name="Li Z."/>
            <person name="Liu W."/>
            <person name="Liu X."/>
            <person name="Perez L."/>
            <person name="Shen H."/>
            <person name="Wang Q."/>
            <person name="Watt J."/>
            <person name="Xi L."/>
            <person name="Xin Y."/>
            <person name="Zhou J."/>
            <person name="Deng J."/>
            <person name="Jiang H."/>
            <person name="Liu Y."/>
            <person name="Qu J."/>
            <person name="Song X.-Z."/>
            <person name="Zhang L."/>
            <person name="Villasana D."/>
            <person name="Johnson A."/>
            <person name="Liu J."/>
            <person name="Liyanage D."/>
            <person name="Lorensuhewa L."/>
            <person name="Robinson T."/>
            <person name="Song A."/>
            <person name="Song B.-B."/>
            <person name="Dinh H."/>
            <person name="Thornton R."/>
            <person name="Coyle M."/>
            <person name="Francisco L."/>
            <person name="Jackson L."/>
            <person name="Javaid M."/>
            <person name="Korchina V."/>
            <person name="Kovar C."/>
            <person name="Mata R."/>
            <person name="Mathew T."/>
            <person name="Ngo R."/>
            <person name="Nguyen L."/>
            <person name="Nguyen N."/>
            <person name="Okwuonu G."/>
            <person name="Ongeri F."/>
            <person name="Pham C."/>
            <person name="Simmons D."/>
            <person name="Wilczek-Boney K."/>
            <person name="Hale W."/>
            <person name="Jakkamsetti A."/>
            <person name="Pham P."/>
            <person name="Ruth R."/>
            <person name="San Lucas F."/>
            <person name="Warren J."/>
            <person name="Zhang J."/>
            <person name="Zhao Z."/>
            <person name="Zhou C."/>
            <person name="Zhu D."/>
            <person name="Lee S."/>
            <person name="Bess C."/>
            <person name="Blankenburg K."/>
            <person name="Forbes L."/>
            <person name="Fu Q."/>
            <person name="Gubbala S."/>
            <person name="Hirani K."/>
            <person name="Jayaseelan J.C."/>
            <person name="Lara F."/>
            <person name="Munidasa M."/>
            <person name="Palculict T."/>
            <person name="Patil S."/>
            <person name="Pu L.-L."/>
            <person name="Saada N."/>
            <person name="Tang L."/>
            <person name="Weissenberger G."/>
            <person name="Zhu Y."/>
            <person name="Hemphill L."/>
            <person name="Shang Y."/>
            <person name="Youmans B."/>
            <person name="Ayvaz T."/>
            <person name="Ross M."/>
            <person name="Santibanez J."/>
            <person name="Aqrawi P."/>
            <person name="Gross S."/>
            <person name="Joshi V."/>
            <person name="Fowler G."/>
            <person name="Nazareth L."/>
            <person name="Reid J."/>
            <person name="Worley K."/>
            <person name="Petrosino J."/>
            <person name="Highlander S."/>
            <person name="Gibbs R."/>
        </authorList>
    </citation>
    <scope>NUCLEOTIDE SEQUENCE [LARGE SCALE GENOMIC DNA]</scope>
    <source>
        <strain evidence="2 3">DSM 10105</strain>
    </source>
</reference>
<keyword evidence="1" id="KW-0472">Membrane</keyword>
<evidence type="ECO:0000256" key="1">
    <source>
        <dbReference type="SAM" id="Phobius"/>
    </source>
</evidence>
<accession>E6K0I9</accession>
<dbReference type="Proteomes" id="UP000004946">
    <property type="component" value="Chromosome"/>
</dbReference>
<dbReference type="eggNOG" id="ENOG50321JN">
    <property type="taxonomic scope" value="Bacteria"/>
</dbReference>
<keyword evidence="1" id="KW-0812">Transmembrane</keyword>
<dbReference type="KEGG" id="pdo:PSDT_1257"/>
<name>E6K0I9_PARDN</name>
<feature type="transmembrane region" description="Helical" evidence="1">
    <location>
        <begin position="294"/>
        <end position="314"/>
    </location>
</feature>
<feature type="transmembrane region" description="Helical" evidence="1">
    <location>
        <begin position="77"/>
        <end position="100"/>
    </location>
</feature>
<evidence type="ECO:0000313" key="3">
    <source>
        <dbReference type="Proteomes" id="UP000004946"/>
    </source>
</evidence>
<dbReference type="HOGENOM" id="CLU_635985_0_0_11"/>